<accession>A0A915K545</accession>
<organism evidence="1 2">
    <name type="scientific">Romanomermis culicivorax</name>
    <name type="common">Nematode worm</name>
    <dbReference type="NCBI Taxonomy" id="13658"/>
    <lineage>
        <taxon>Eukaryota</taxon>
        <taxon>Metazoa</taxon>
        <taxon>Ecdysozoa</taxon>
        <taxon>Nematoda</taxon>
        <taxon>Enoplea</taxon>
        <taxon>Dorylaimia</taxon>
        <taxon>Mermithida</taxon>
        <taxon>Mermithoidea</taxon>
        <taxon>Mermithidae</taxon>
        <taxon>Romanomermis</taxon>
    </lineage>
</organism>
<dbReference type="Proteomes" id="UP000887565">
    <property type="component" value="Unplaced"/>
</dbReference>
<sequence length="60" mass="6517">RKSFSLENRQVSVRLARLTLTLDQTPSLPSSFKSLTIPPTSSILSSFSKAPSLSILPLSN</sequence>
<reference evidence="2" key="1">
    <citation type="submission" date="2022-11" db="UniProtKB">
        <authorList>
            <consortium name="WormBaseParasite"/>
        </authorList>
    </citation>
    <scope>IDENTIFICATION</scope>
</reference>
<dbReference type="AlphaFoldDB" id="A0A915K545"/>
<dbReference type="WBParaSite" id="nRc.2.0.1.t33875-RA">
    <property type="protein sequence ID" value="nRc.2.0.1.t33875-RA"/>
    <property type="gene ID" value="nRc.2.0.1.g33875"/>
</dbReference>
<evidence type="ECO:0000313" key="1">
    <source>
        <dbReference type="Proteomes" id="UP000887565"/>
    </source>
</evidence>
<keyword evidence="1" id="KW-1185">Reference proteome</keyword>
<name>A0A915K545_ROMCU</name>
<protein>
    <submittedName>
        <fullName evidence="2">Ovule protein</fullName>
    </submittedName>
</protein>
<evidence type="ECO:0000313" key="2">
    <source>
        <dbReference type="WBParaSite" id="nRc.2.0.1.t33875-RA"/>
    </source>
</evidence>
<proteinExistence type="predicted"/>